<reference evidence="1 2" key="1">
    <citation type="submission" date="2023-04" db="EMBL/GenBank/DDBJ databases">
        <title>Spirochaete genome identified in red abalone sample constitutes a novel genus.</title>
        <authorList>
            <person name="Sharma S.P."/>
            <person name="Purcell C.M."/>
            <person name="Hyde J.R."/>
            <person name="Severin A.J."/>
        </authorList>
    </citation>
    <scope>NUCLEOTIDE SEQUENCE [LARGE SCALE GENOMIC DNA]</scope>
    <source>
        <strain evidence="1 2">SP-2023</strain>
    </source>
</reference>
<proteinExistence type="predicted"/>
<dbReference type="RefSeq" id="WP_326926429.1">
    <property type="nucleotide sequence ID" value="NZ_CP123443.1"/>
</dbReference>
<protein>
    <submittedName>
        <fullName evidence="1">Uncharacterized protein</fullName>
    </submittedName>
</protein>
<organism evidence="1 2">
    <name type="scientific">Candidatus Haliotispira prima</name>
    <dbReference type="NCBI Taxonomy" id="3034016"/>
    <lineage>
        <taxon>Bacteria</taxon>
        <taxon>Pseudomonadati</taxon>
        <taxon>Spirochaetota</taxon>
        <taxon>Spirochaetia</taxon>
        <taxon>Spirochaetales</taxon>
        <taxon>Spirochaetaceae</taxon>
        <taxon>Candidatus Haliotispira</taxon>
    </lineage>
</organism>
<dbReference type="Proteomes" id="UP001228690">
    <property type="component" value="Chromosome"/>
</dbReference>
<name>A0ABY8MGE9_9SPIO</name>
<sequence>MVSSVQLEMSSSFAITNIGAVIRLASEAAPTQAEAQANAGYVNLAITAGSPSKFSISQHYGSNFTNGLTLADVLASNTAYKLYLFFEAGAIPSGTAIEGVTLANDAAALSFTTAALPTAGDAIWDSSWTNEQFVGTLSEWGYSENQKGVFVAYTKTNFVFTSLDFASYKTGNTSVLQSIGGLSIGSAIPASGLLFNLSKLGGSYPDVDDYYYVIASDDTKKISGKSSLLLEITGTVAIPPTATGEKFKNISVKIRVPFTRYSTP</sequence>
<keyword evidence="2" id="KW-1185">Reference proteome</keyword>
<evidence type="ECO:0000313" key="1">
    <source>
        <dbReference type="EMBL" id="WGK68258.1"/>
    </source>
</evidence>
<gene>
    <name evidence="1" type="ORF">P0082_07145</name>
</gene>
<dbReference type="EMBL" id="CP123443">
    <property type="protein sequence ID" value="WGK68258.1"/>
    <property type="molecule type" value="Genomic_DNA"/>
</dbReference>
<evidence type="ECO:0000313" key="2">
    <source>
        <dbReference type="Proteomes" id="UP001228690"/>
    </source>
</evidence>
<accession>A0ABY8MGE9</accession>